<proteinExistence type="predicted"/>
<dbReference type="InParanoid" id="A0A1Y2AXM6"/>
<keyword evidence="3" id="KW-1185">Reference proteome</keyword>
<evidence type="ECO:0000256" key="1">
    <source>
        <dbReference type="SAM" id="MobiDB-lite"/>
    </source>
</evidence>
<dbReference type="OrthoDB" id="2562154at2759"/>
<reference evidence="2 3" key="1">
    <citation type="submission" date="2016-07" db="EMBL/GenBank/DDBJ databases">
        <title>Pervasive Adenine N6-methylation of Active Genes in Fungi.</title>
        <authorList>
            <consortium name="DOE Joint Genome Institute"/>
            <person name="Mondo S.J."/>
            <person name="Dannebaum R.O."/>
            <person name="Kuo R.C."/>
            <person name="Labutti K."/>
            <person name="Haridas S."/>
            <person name="Kuo A."/>
            <person name="Salamov A."/>
            <person name="Ahrendt S.R."/>
            <person name="Lipzen A."/>
            <person name="Sullivan W."/>
            <person name="Andreopoulos W.B."/>
            <person name="Clum A."/>
            <person name="Lindquist E."/>
            <person name="Daum C."/>
            <person name="Ramamoorthy G.K."/>
            <person name="Gryganskyi A."/>
            <person name="Culley D."/>
            <person name="Magnuson J.K."/>
            <person name="James T.Y."/>
            <person name="O'Malley M.A."/>
            <person name="Stajich J.E."/>
            <person name="Spatafora J.W."/>
            <person name="Visel A."/>
            <person name="Grigoriev I.V."/>
        </authorList>
    </citation>
    <scope>NUCLEOTIDE SEQUENCE [LARGE SCALE GENOMIC DNA]</scope>
    <source>
        <strain evidence="2 3">68-887.2</strain>
    </source>
</reference>
<protein>
    <submittedName>
        <fullName evidence="2">Uncharacterized protein</fullName>
    </submittedName>
</protein>
<accession>A0A1Y2AXM6</accession>
<dbReference type="Proteomes" id="UP000193986">
    <property type="component" value="Unassembled WGS sequence"/>
</dbReference>
<evidence type="ECO:0000313" key="2">
    <source>
        <dbReference type="EMBL" id="ORY27312.1"/>
    </source>
</evidence>
<feature type="region of interest" description="Disordered" evidence="1">
    <location>
        <begin position="54"/>
        <end position="75"/>
    </location>
</feature>
<name>A0A1Y2AXM6_9TREE</name>
<sequence length="281" mass="30491">MSSLYGSSLVPPTGPARVTECAQPRAVGQILPNGIRNPWAPYAGDTYVPFPESPRKTQQNQYQHGLGVGVGDRRARTRSMSMVGTAVGGVRIEDGRARIGHEPDLISTAGARPRLQSAGSWVNSPSSWANHTQARMTPVLVHSPLQPPPLQSPQIVSPSVAYSHTSRPRRVSYTPITIRGDSLPFGRSYATPTPARYRSPSAAESPVYRVLSLAGGDATPGSTPMSRVQELAGHGDGAQLERRGSRISGNSRRRRTCNSCKIRDVISRTLYKMCQYAYRVM</sequence>
<comment type="caution">
    <text evidence="2">The sequence shown here is derived from an EMBL/GenBank/DDBJ whole genome shotgun (WGS) entry which is preliminary data.</text>
</comment>
<feature type="region of interest" description="Disordered" evidence="1">
    <location>
        <begin position="232"/>
        <end position="253"/>
    </location>
</feature>
<dbReference type="AlphaFoldDB" id="A0A1Y2AXM6"/>
<organism evidence="2 3">
    <name type="scientific">Naematelia encephala</name>
    <dbReference type="NCBI Taxonomy" id="71784"/>
    <lineage>
        <taxon>Eukaryota</taxon>
        <taxon>Fungi</taxon>
        <taxon>Dikarya</taxon>
        <taxon>Basidiomycota</taxon>
        <taxon>Agaricomycotina</taxon>
        <taxon>Tremellomycetes</taxon>
        <taxon>Tremellales</taxon>
        <taxon>Naemateliaceae</taxon>
        <taxon>Naematelia</taxon>
    </lineage>
</organism>
<gene>
    <name evidence="2" type="ORF">BCR39DRAFT_599414</name>
</gene>
<dbReference type="EMBL" id="MCFC01000039">
    <property type="protein sequence ID" value="ORY27312.1"/>
    <property type="molecule type" value="Genomic_DNA"/>
</dbReference>
<evidence type="ECO:0000313" key="3">
    <source>
        <dbReference type="Proteomes" id="UP000193986"/>
    </source>
</evidence>